<keyword evidence="8" id="KW-1185">Reference proteome</keyword>
<dbReference type="Proteomes" id="UP000044841">
    <property type="component" value="Unassembled WGS sequence"/>
</dbReference>
<keyword evidence="2" id="KW-0521">NADP</keyword>
<evidence type="ECO:0000256" key="3">
    <source>
        <dbReference type="ARBA" id="ARBA00023002"/>
    </source>
</evidence>
<organism evidence="7 8">
    <name type="scientific">Rhizoctonia solani</name>
    <dbReference type="NCBI Taxonomy" id="456999"/>
    <lineage>
        <taxon>Eukaryota</taxon>
        <taxon>Fungi</taxon>
        <taxon>Dikarya</taxon>
        <taxon>Basidiomycota</taxon>
        <taxon>Agaricomycotina</taxon>
        <taxon>Agaricomycetes</taxon>
        <taxon>Cantharellales</taxon>
        <taxon>Ceratobasidiaceae</taxon>
        <taxon>Rhizoctonia</taxon>
    </lineage>
</organism>
<dbReference type="PANTHER" id="PTHR44169:SF6">
    <property type="entry name" value="NADPH-DEPENDENT 1-ACYLDIHYDROXYACETONE PHOSPHATE REDUCTASE"/>
    <property type="match status" value="1"/>
</dbReference>
<name>A0A0K6FNH5_9AGAM</name>
<keyword evidence="5" id="KW-0472">Membrane</keyword>
<dbReference type="InterPro" id="IPR057326">
    <property type="entry name" value="KR_dom"/>
</dbReference>
<evidence type="ECO:0000313" key="8">
    <source>
        <dbReference type="Proteomes" id="UP000044841"/>
    </source>
</evidence>
<dbReference type="PRINTS" id="PR00081">
    <property type="entry name" value="GDHRDH"/>
</dbReference>
<sequence>MQASTNPKSPIVLITGCSSGGIGYALCEAFAAQGCIVYATSRRLESMSTLTHPSIHCLEMDVTSDHSVKNGVEQVIHEAGRVDFAIANAGIPCYGPVLDLSIEDAKATMDTNVLGVLRLAQAVLPHMASRQQGTFMTLGSVSGYSAVPWGGFYCASKAAANLLTETLQMEAQALSPHIAVTLVVAAAVRTKFPSNSKFRLPESSLFGFCAPKIKSVAEIPLGDSVMAPSQFADSVVQAALKKPRSSQSLYYGTHTIIFWILRLLPIWLSHWVFWKLYGGEKSHEGKI</sequence>
<accession>A0A0K6FNH5</accession>
<feature type="transmembrane region" description="Helical" evidence="5">
    <location>
        <begin position="249"/>
        <end position="268"/>
    </location>
</feature>
<dbReference type="PRINTS" id="PR00080">
    <property type="entry name" value="SDRFAMILY"/>
</dbReference>
<dbReference type="SUPFAM" id="SSF51735">
    <property type="entry name" value="NAD(P)-binding Rossmann-fold domains"/>
    <property type="match status" value="1"/>
</dbReference>
<evidence type="ECO:0000256" key="2">
    <source>
        <dbReference type="ARBA" id="ARBA00022857"/>
    </source>
</evidence>
<dbReference type="AlphaFoldDB" id="A0A0K6FNH5"/>
<dbReference type="InterPro" id="IPR002347">
    <property type="entry name" value="SDR_fam"/>
</dbReference>
<proteinExistence type="inferred from homology"/>
<dbReference type="EMBL" id="CYGV01000125">
    <property type="protein sequence ID" value="CUA67539.1"/>
    <property type="molecule type" value="Genomic_DNA"/>
</dbReference>
<evidence type="ECO:0000256" key="5">
    <source>
        <dbReference type="SAM" id="Phobius"/>
    </source>
</evidence>
<dbReference type="PROSITE" id="PS00061">
    <property type="entry name" value="ADH_SHORT"/>
    <property type="match status" value="1"/>
</dbReference>
<evidence type="ECO:0000259" key="6">
    <source>
        <dbReference type="SMART" id="SM00822"/>
    </source>
</evidence>
<evidence type="ECO:0000313" key="7">
    <source>
        <dbReference type="EMBL" id="CUA67539.1"/>
    </source>
</evidence>
<dbReference type="InterPro" id="IPR020904">
    <property type="entry name" value="Sc_DH/Rdtase_CS"/>
</dbReference>
<evidence type="ECO:0000256" key="1">
    <source>
        <dbReference type="ARBA" id="ARBA00006484"/>
    </source>
</evidence>
<dbReference type="GO" id="GO:0016491">
    <property type="term" value="F:oxidoreductase activity"/>
    <property type="evidence" value="ECO:0007669"/>
    <property type="project" value="UniProtKB-KW"/>
</dbReference>
<dbReference type="GO" id="GO:0005783">
    <property type="term" value="C:endoplasmic reticulum"/>
    <property type="evidence" value="ECO:0007669"/>
    <property type="project" value="TreeGrafter"/>
</dbReference>
<protein>
    <recommendedName>
        <fullName evidence="6">Ketoreductase domain-containing protein</fullName>
    </recommendedName>
</protein>
<dbReference type="Gene3D" id="3.40.50.720">
    <property type="entry name" value="NAD(P)-binding Rossmann-like Domain"/>
    <property type="match status" value="1"/>
</dbReference>
<evidence type="ECO:0000256" key="4">
    <source>
        <dbReference type="RuleBase" id="RU000363"/>
    </source>
</evidence>
<keyword evidence="5" id="KW-0812">Transmembrane</keyword>
<comment type="similarity">
    <text evidence="1 4">Belongs to the short-chain dehydrogenases/reductases (SDR) family.</text>
</comment>
<gene>
    <name evidence="7" type="ORF">RSOLAG22IIIB_07421</name>
</gene>
<keyword evidence="3" id="KW-0560">Oxidoreductase</keyword>
<feature type="domain" description="Ketoreductase" evidence="6">
    <location>
        <begin position="10"/>
        <end position="191"/>
    </location>
</feature>
<keyword evidence="5" id="KW-1133">Transmembrane helix</keyword>
<dbReference type="Pfam" id="PF00106">
    <property type="entry name" value="adh_short"/>
    <property type="match status" value="1"/>
</dbReference>
<dbReference type="InterPro" id="IPR036291">
    <property type="entry name" value="NAD(P)-bd_dom_sf"/>
</dbReference>
<reference evidence="7 8" key="1">
    <citation type="submission" date="2015-07" db="EMBL/GenBank/DDBJ databases">
        <authorList>
            <person name="Noorani M."/>
        </authorList>
    </citation>
    <scope>NUCLEOTIDE SEQUENCE [LARGE SCALE GENOMIC DNA]</scope>
    <source>
        <strain evidence="7">BBA 69670</strain>
    </source>
</reference>
<dbReference type="PANTHER" id="PTHR44169">
    <property type="entry name" value="NADPH-DEPENDENT 1-ACYLDIHYDROXYACETONE PHOSPHATE REDUCTASE"/>
    <property type="match status" value="1"/>
</dbReference>
<dbReference type="SMART" id="SM00822">
    <property type="entry name" value="PKS_KR"/>
    <property type="match status" value="1"/>
</dbReference>